<feature type="domain" description="Antistasin-like" evidence="2">
    <location>
        <begin position="301"/>
        <end position="326"/>
    </location>
</feature>
<accession>A0A6P5AAD5</accession>
<dbReference type="PROSITE" id="PS51252">
    <property type="entry name" value="ANTISTASIN"/>
    <property type="match status" value="2"/>
</dbReference>
<dbReference type="InterPro" id="IPR000566">
    <property type="entry name" value="Lipocln_cytosolic_FA-bd_dom"/>
</dbReference>
<feature type="domain" description="Antistasin-like" evidence="2">
    <location>
        <begin position="257"/>
        <end position="282"/>
    </location>
</feature>
<feature type="compositionally biased region" description="Low complexity" evidence="1">
    <location>
        <begin position="486"/>
        <end position="504"/>
    </location>
</feature>
<gene>
    <name evidence="4" type="primary">LOC109484353</name>
</gene>
<reference evidence="4" key="1">
    <citation type="submission" date="2025-08" db="UniProtKB">
        <authorList>
            <consortium name="RefSeq"/>
        </authorList>
    </citation>
    <scope>IDENTIFICATION</scope>
    <source>
        <tissue evidence="4">Gonad</tissue>
    </source>
</reference>
<dbReference type="InterPro" id="IPR004094">
    <property type="entry name" value="Antistasin-like"/>
</dbReference>
<dbReference type="RefSeq" id="XP_019643164.1">
    <property type="nucleotide sequence ID" value="XM_019787605.1"/>
</dbReference>
<feature type="compositionally biased region" description="Basic and acidic residues" evidence="1">
    <location>
        <begin position="549"/>
        <end position="569"/>
    </location>
</feature>
<name>A0A6P5AAD5_BRABE</name>
<evidence type="ECO:0000313" key="4">
    <source>
        <dbReference type="RefSeq" id="XP_019643164.1"/>
    </source>
</evidence>
<dbReference type="KEGG" id="bbel:109484353"/>
<evidence type="ECO:0000313" key="3">
    <source>
        <dbReference type="Proteomes" id="UP000515135"/>
    </source>
</evidence>
<proteinExistence type="predicted"/>
<evidence type="ECO:0000259" key="2">
    <source>
        <dbReference type="PROSITE" id="PS51252"/>
    </source>
</evidence>
<dbReference type="Gene3D" id="2.10.22.10">
    <property type="entry name" value="Antistasin, domain 1"/>
    <property type="match status" value="3"/>
</dbReference>
<dbReference type="SUPFAM" id="SSF57262">
    <property type="entry name" value="Leech antihemostatic proteins"/>
    <property type="match status" value="3"/>
</dbReference>
<dbReference type="OrthoDB" id="9994828at2759"/>
<dbReference type="PANTHER" id="PTHR10612:SF34">
    <property type="entry name" value="APOLIPOPROTEIN D"/>
    <property type="match status" value="1"/>
</dbReference>
<organism evidence="3 4">
    <name type="scientific">Branchiostoma belcheri</name>
    <name type="common">Amphioxus</name>
    <dbReference type="NCBI Taxonomy" id="7741"/>
    <lineage>
        <taxon>Eukaryota</taxon>
        <taxon>Metazoa</taxon>
        <taxon>Chordata</taxon>
        <taxon>Cephalochordata</taxon>
        <taxon>Leptocardii</taxon>
        <taxon>Amphioxiformes</taxon>
        <taxon>Branchiostomatidae</taxon>
        <taxon>Branchiostoma</taxon>
    </lineage>
</organism>
<feature type="compositionally biased region" description="Basic and acidic residues" evidence="1">
    <location>
        <begin position="528"/>
        <end position="539"/>
    </location>
</feature>
<dbReference type="Gene3D" id="2.40.128.20">
    <property type="match status" value="1"/>
</dbReference>
<evidence type="ECO:0000256" key="1">
    <source>
        <dbReference type="SAM" id="MobiDB-lite"/>
    </source>
</evidence>
<feature type="compositionally biased region" description="Pro residues" evidence="1">
    <location>
        <begin position="505"/>
        <end position="527"/>
    </location>
</feature>
<dbReference type="Pfam" id="PF02822">
    <property type="entry name" value="Antistasin"/>
    <property type="match status" value="2"/>
</dbReference>
<dbReference type="InterPro" id="IPR011061">
    <property type="entry name" value="Hirudin/antistatin"/>
</dbReference>
<dbReference type="GO" id="GO:0006629">
    <property type="term" value="P:lipid metabolic process"/>
    <property type="evidence" value="ECO:0007669"/>
    <property type="project" value="TreeGrafter"/>
</dbReference>
<keyword evidence="3" id="KW-1185">Reference proteome</keyword>
<dbReference type="GeneID" id="109484353"/>
<dbReference type="AlphaFoldDB" id="A0A6P5AAD5"/>
<protein>
    <submittedName>
        <fullName evidence="4">Uncharacterized protein LOC109484353</fullName>
    </submittedName>
</protein>
<dbReference type="Proteomes" id="UP000515135">
    <property type="component" value="Unplaced"/>
</dbReference>
<feature type="region of interest" description="Disordered" evidence="1">
    <location>
        <begin position="159"/>
        <end position="193"/>
    </location>
</feature>
<feature type="compositionally biased region" description="Low complexity" evidence="1">
    <location>
        <begin position="164"/>
        <end position="193"/>
    </location>
</feature>
<feature type="region of interest" description="Disordered" evidence="1">
    <location>
        <begin position="486"/>
        <end position="591"/>
    </location>
</feature>
<sequence>MQFGGKWYEIARVRHHSFRGHPDLVSIGGAFVFNVKPNGRDASVSYFGKLDGRCQLMIPGRLMTTSYDPPAKLTYKFAGFNYPFDEGDLWILDTDYQNYALLYNCLVRNSDGTCRRNMNLAWILSRKPTLPAETRKRLDQKLYTVCVIPYNRLTNTPHNGDDCSPSLTTSTPAIPTTTVHIPSTTTTTTAEPTTTAVLPTTPVPTTTTIATTITMAPTTVPAETTTEQTIVEEDNELGSGYLFYRVEDGPESSGFGCQDLDCSLSCAGGYREDDYGCEICACKDEVPVEQNRLSRRLPTFCQELTCDLHCSHGYRTDDYDCEVCECEPPGRDYAVSFRAAQAQTPICRPPDCEWMHCDWGLDQDDSGCEVCRCREDPDRRCRRTFQAGVSKCFDDFQRTSQRNVHNDPQEYCRAQSGLYRCYGEILFTSGCSQEIMASLYEEHIRQGLEYVRRYCLQWVQYARRQESASHEEFLTTLPPEIITFRTTTAPTTTTQPATTPTTTPTVPPTTPPTTPPTPPPPPKTTDPPPDRQNDRLRDEGVEDDVEGTTEEKNAEVEGNKHGDVRKTYEADSANLEGDSSVGAVYRTSVST</sequence>
<dbReference type="GO" id="GO:0005737">
    <property type="term" value="C:cytoplasm"/>
    <property type="evidence" value="ECO:0007669"/>
    <property type="project" value="TreeGrafter"/>
</dbReference>
<dbReference type="SUPFAM" id="SSF50814">
    <property type="entry name" value="Lipocalins"/>
    <property type="match status" value="1"/>
</dbReference>
<dbReference type="GO" id="GO:0000302">
    <property type="term" value="P:response to reactive oxygen species"/>
    <property type="evidence" value="ECO:0007669"/>
    <property type="project" value="TreeGrafter"/>
</dbReference>
<dbReference type="GO" id="GO:0004867">
    <property type="term" value="F:serine-type endopeptidase inhibitor activity"/>
    <property type="evidence" value="ECO:0007669"/>
    <property type="project" value="InterPro"/>
</dbReference>
<dbReference type="PANTHER" id="PTHR10612">
    <property type="entry name" value="APOLIPOPROTEIN D"/>
    <property type="match status" value="1"/>
</dbReference>
<dbReference type="InterPro" id="IPR012674">
    <property type="entry name" value="Calycin"/>
</dbReference>
<dbReference type="Pfam" id="PF00061">
    <property type="entry name" value="Lipocalin"/>
    <property type="match status" value="1"/>
</dbReference>